<keyword evidence="3" id="KW-0238">DNA-binding</keyword>
<dbReference type="PANTHER" id="PTHR43140">
    <property type="entry name" value="TYPE-1 RESTRICTION ENZYME ECOKI SPECIFICITY PROTEIN"/>
    <property type="match status" value="1"/>
</dbReference>
<protein>
    <submittedName>
        <fullName evidence="6">Restriction endonuclease subunit S</fullName>
    </submittedName>
</protein>
<comment type="similarity">
    <text evidence="1">Belongs to the type-I restriction system S methylase family.</text>
</comment>
<evidence type="ECO:0000256" key="2">
    <source>
        <dbReference type="ARBA" id="ARBA00022747"/>
    </source>
</evidence>
<keyword evidence="2" id="KW-0680">Restriction system</keyword>
<name>A0A5R9BB02_9MICC</name>
<proteinExistence type="inferred from homology"/>
<feature type="domain" description="Type I restriction modification DNA specificity" evidence="5">
    <location>
        <begin position="90"/>
        <end position="178"/>
    </location>
</feature>
<dbReference type="InterPro" id="IPR044946">
    <property type="entry name" value="Restrct_endonuc_typeI_TRD_sf"/>
</dbReference>
<evidence type="ECO:0000256" key="3">
    <source>
        <dbReference type="ARBA" id="ARBA00023125"/>
    </source>
</evidence>
<gene>
    <name evidence="6" type="ORF">FEF26_07935</name>
</gene>
<evidence type="ECO:0000256" key="4">
    <source>
        <dbReference type="ARBA" id="ARBA00038652"/>
    </source>
</evidence>
<dbReference type="GO" id="GO:0003677">
    <property type="term" value="F:DNA binding"/>
    <property type="evidence" value="ECO:0007669"/>
    <property type="project" value="UniProtKB-KW"/>
</dbReference>
<reference evidence="6 7" key="1">
    <citation type="submission" date="2019-05" db="EMBL/GenBank/DDBJ databases">
        <title>Nesterenkonia sp. GY074 isolated from the Southern Atlantic Ocean.</title>
        <authorList>
            <person name="Zhang G."/>
        </authorList>
    </citation>
    <scope>NUCLEOTIDE SEQUENCE [LARGE SCALE GENOMIC DNA]</scope>
    <source>
        <strain evidence="6 7">GY074</strain>
    </source>
</reference>
<comment type="subunit">
    <text evidence="4">The methyltransferase is composed of M and S polypeptides.</text>
</comment>
<accession>A0A5R9BB02</accession>
<dbReference type="Gene3D" id="3.90.220.20">
    <property type="entry name" value="DNA methylase specificity domains"/>
    <property type="match status" value="3"/>
</dbReference>
<dbReference type="GO" id="GO:0004519">
    <property type="term" value="F:endonuclease activity"/>
    <property type="evidence" value="ECO:0007669"/>
    <property type="project" value="UniProtKB-KW"/>
</dbReference>
<organism evidence="6 7">
    <name type="scientific">Nesterenkonia salmonea</name>
    <dbReference type="NCBI Taxonomy" id="1804987"/>
    <lineage>
        <taxon>Bacteria</taxon>
        <taxon>Bacillati</taxon>
        <taxon>Actinomycetota</taxon>
        <taxon>Actinomycetes</taxon>
        <taxon>Micrococcales</taxon>
        <taxon>Micrococcaceae</taxon>
        <taxon>Nesterenkonia</taxon>
    </lineage>
</organism>
<dbReference type="SUPFAM" id="SSF116734">
    <property type="entry name" value="DNA methylase specificity domain"/>
    <property type="match status" value="2"/>
</dbReference>
<dbReference type="PANTHER" id="PTHR43140:SF1">
    <property type="entry name" value="TYPE I RESTRICTION ENZYME ECOKI SPECIFICITY SUBUNIT"/>
    <property type="match status" value="1"/>
</dbReference>
<dbReference type="GO" id="GO:0009307">
    <property type="term" value="P:DNA restriction-modification system"/>
    <property type="evidence" value="ECO:0007669"/>
    <property type="project" value="UniProtKB-KW"/>
</dbReference>
<dbReference type="InterPro" id="IPR051212">
    <property type="entry name" value="Type-I_RE_S_subunit"/>
</dbReference>
<evidence type="ECO:0000313" key="6">
    <source>
        <dbReference type="EMBL" id="TLP97375.1"/>
    </source>
</evidence>
<evidence type="ECO:0000256" key="1">
    <source>
        <dbReference type="ARBA" id="ARBA00010923"/>
    </source>
</evidence>
<evidence type="ECO:0000313" key="7">
    <source>
        <dbReference type="Proteomes" id="UP000310458"/>
    </source>
</evidence>
<keyword evidence="6" id="KW-0255">Endonuclease</keyword>
<dbReference type="OrthoDB" id="3197085at2"/>
<dbReference type="Pfam" id="PF01420">
    <property type="entry name" value="Methylase_S"/>
    <property type="match status" value="1"/>
</dbReference>
<keyword evidence="7" id="KW-1185">Reference proteome</keyword>
<dbReference type="AlphaFoldDB" id="A0A5R9BB02"/>
<evidence type="ECO:0000259" key="5">
    <source>
        <dbReference type="Pfam" id="PF01420"/>
    </source>
</evidence>
<dbReference type="InterPro" id="IPR000055">
    <property type="entry name" value="Restrct_endonuc_typeI_TRD"/>
</dbReference>
<keyword evidence="6" id="KW-0540">Nuclease</keyword>
<comment type="caution">
    <text evidence="6">The sequence shown here is derived from an EMBL/GenBank/DDBJ whole genome shotgun (WGS) entry which is preliminary data.</text>
</comment>
<dbReference type="Proteomes" id="UP000310458">
    <property type="component" value="Unassembled WGS sequence"/>
</dbReference>
<keyword evidence="6" id="KW-0378">Hydrolase</keyword>
<dbReference type="EMBL" id="VAVZ01000018">
    <property type="protein sequence ID" value="TLP97375.1"/>
    <property type="molecule type" value="Genomic_DNA"/>
</dbReference>
<sequence>MSPHSVMRPLWSLCSMNDEALRESTPADKLFDYVDIGDVTTGRISEDVESYSFGEAPSRARRLANPGDVIVSTVRTYLRAIAQVTEMEADRVFSTGFAVLRPIDGVTEPRFLAYALSSEQVMDEIVATSVGVGYPAIAGTALHRIKVPSHNLQTQRAIADYLDHETAGIDVMIGKLDQLADALKVRRRVVIQSALGSLFDGELVPLWKILFPVKDQNHPGEEILSVYRDHGVIPKSSRDDNFNRTPSDLSAYQLVRPTDVVINKMKAWQGSLGVSPHRGIVSPDYQVARITAEVEPNFLHLVLRSPLMIPQYRARSIGVRPAQWRLYWDDFADLRIPLPPAEVQRRITEELHEVTSNIDTMQIKLAELKALLTERRQALITEVVTGRKDVACAQPS</sequence>